<dbReference type="InterPro" id="IPR036188">
    <property type="entry name" value="FAD/NAD-bd_sf"/>
</dbReference>
<dbReference type="Gene3D" id="3.50.50.60">
    <property type="entry name" value="FAD/NAD(P)-binding domain"/>
    <property type="match status" value="2"/>
</dbReference>
<comment type="similarity">
    <text evidence="1">Belongs to the class-I pyridine nucleotide-disulfide oxidoreductase family.</text>
</comment>
<feature type="disulfide bond" description="Redox-active" evidence="6">
    <location>
        <begin position="41"/>
        <end position="46"/>
    </location>
</feature>
<dbReference type="Proteomes" id="UP000223913">
    <property type="component" value="Unassembled WGS sequence"/>
</dbReference>
<dbReference type="Gene3D" id="3.30.390.30">
    <property type="match status" value="1"/>
</dbReference>
<feature type="binding site" evidence="5">
    <location>
        <position position="306"/>
    </location>
    <ligand>
        <name>FAD</name>
        <dbReference type="ChEBI" id="CHEBI:57692"/>
    </ligand>
</feature>
<evidence type="ECO:0000259" key="8">
    <source>
        <dbReference type="Pfam" id="PF07992"/>
    </source>
</evidence>
<proteinExistence type="inferred from homology"/>
<sequence length="456" mass="50074">MKTYDHIILGSGQATGTLLGKLIPSGDRIAVIEADSVGGSCVNFGCTPTKTLVASARAIHQARCGDHYGFKVGNVQPDYARIRERMNEIRNGSRKSLVEWMTSSENVDLIRGWGKFTGPRSIRVGEEEYSGKHIYINTGTRAAIPDIPGIDTVTALDSAGLLELTSLPEHLVIIGGGYIGIEFAQIYRRFGASVTILQRDDQLMPEEDEEVGRTIREILEAEGVRVLLEADTRKIDKVGDQIRFQIEKGDGRITLEGTHLLVATGRRPNSTDLELETAGIQTDEKDYIKVDDYCRTNVENVYAVGDVNGRGAFTHTSVNDAEIVLDLLNGGNRKISDRIPIYALFSDPPLGRVGLSEKAARQAGRKFLKSTKPMQEISRAKEMGATRGFAKLLVDPESSLIIGATVFGPGGDEIINMFAAIMYSQIPCYEYRKVVLVHPTVSELMPWMLDGLEKVE</sequence>
<organism evidence="9 10">
    <name type="scientific">Flavilitoribacter nigricans (strain ATCC 23147 / DSM 23189 / NBRC 102662 / NCIMB 1420 / SS-2)</name>
    <name type="common">Lewinella nigricans</name>
    <dbReference type="NCBI Taxonomy" id="1122177"/>
    <lineage>
        <taxon>Bacteria</taxon>
        <taxon>Pseudomonadati</taxon>
        <taxon>Bacteroidota</taxon>
        <taxon>Saprospiria</taxon>
        <taxon>Saprospirales</taxon>
        <taxon>Lewinellaceae</taxon>
        <taxon>Flavilitoribacter</taxon>
    </lineage>
</organism>
<evidence type="ECO:0000256" key="4">
    <source>
        <dbReference type="PIRSR" id="PIRSR000350-2"/>
    </source>
</evidence>
<keyword evidence="10" id="KW-1185">Reference proteome</keyword>
<dbReference type="PANTHER" id="PTHR43014:SF2">
    <property type="entry name" value="MERCURIC REDUCTASE"/>
    <property type="match status" value="1"/>
</dbReference>
<dbReference type="InterPro" id="IPR016156">
    <property type="entry name" value="FAD/NAD-linked_Rdtase_dimer_sf"/>
</dbReference>
<dbReference type="PANTHER" id="PTHR43014">
    <property type="entry name" value="MERCURIC REDUCTASE"/>
    <property type="match status" value="1"/>
</dbReference>
<dbReference type="EC" id="1.16.1.1" evidence="9"/>
<dbReference type="Pfam" id="PF02852">
    <property type="entry name" value="Pyr_redox_dim"/>
    <property type="match status" value="1"/>
</dbReference>
<feature type="domain" description="FAD/NAD(P)-binding" evidence="8">
    <location>
        <begin position="4"/>
        <end position="320"/>
    </location>
</feature>
<comment type="caution">
    <text evidence="9">The sequence shown here is derived from an EMBL/GenBank/DDBJ whole genome shotgun (WGS) entry which is preliminary data.</text>
</comment>
<feature type="active site" description="Proton acceptor" evidence="4">
    <location>
        <position position="438"/>
    </location>
</feature>
<keyword evidence="9" id="KW-0560">Oxidoreductase</keyword>
<dbReference type="EMBL" id="PDUD01000049">
    <property type="protein sequence ID" value="PHN01800.1"/>
    <property type="molecule type" value="Genomic_DNA"/>
</dbReference>
<evidence type="ECO:0000313" key="10">
    <source>
        <dbReference type="Proteomes" id="UP000223913"/>
    </source>
</evidence>
<keyword evidence="5" id="KW-0547">Nucleotide-binding</keyword>
<dbReference type="InterPro" id="IPR004099">
    <property type="entry name" value="Pyr_nucl-diS_OxRdtase_dimer"/>
</dbReference>
<dbReference type="PRINTS" id="PR00368">
    <property type="entry name" value="FADPNR"/>
</dbReference>
<name>A0A2D0N042_FLAN2</name>
<keyword evidence="3 5" id="KW-0274">FAD</keyword>
<comment type="cofactor">
    <cofactor evidence="5">
        <name>FAD</name>
        <dbReference type="ChEBI" id="CHEBI:57692"/>
    </cofactor>
    <text evidence="5">Binds 1 FAD per subunit.</text>
</comment>
<keyword evidence="5" id="KW-0520">NAD</keyword>
<feature type="domain" description="Pyridine nucleotide-disulphide oxidoreductase dimerisation" evidence="7">
    <location>
        <begin position="343"/>
        <end position="448"/>
    </location>
</feature>
<feature type="binding site" evidence="5">
    <location>
        <position position="265"/>
    </location>
    <ligand>
        <name>NAD(+)</name>
        <dbReference type="ChEBI" id="CHEBI:57540"/>
    </ligand>
</feature>
<gene>
    <name evidence="9" type="ORF">CRP01_35545</name>
</gene>
<evidence type="ECO:0000256" key="2">
    <source>
        <dbReference type="ARBA" id="ARBA00022630"/>
    </source>
</evidence>
<dbReference type="Pfam" id="PF07992">
    <property type="entry name" value="Pyr_redox_2"/>
    <property type="match status" value="1"/>
</dbReference>
<dbReference type="OrthoDB" id="9800167at2"/>
<keyword evidence="2" id="KW-0285">Flavoprotein</keyword>
<feature type="binding site" evidence="5">
    <location>
        <position position="50"/>
    </location>
    <ligand>
        <name>FAD</name>
        <dbReference type="ChEBI" id="CHEBI:57692"/>
    </ligand>
</feature>
<reference evidence="9 10" key="1">
    <citation type="submission" date="2017-10" db="EMBL/GenBank/DDBJ databases">
        <title>The draft genome sequence of Lewinella nigricans NBRC 102662.</title>
        <authorList>
            <person name="Wang K."/>
        </authorList>
    </citation>
    <scope>NUCLEOTIDE SEQUENCE [LARGE SCALE GENOMIC DNA]</scope>
    <source>
        <strain evidence="9 10">NBRC 102662</strain>
    </source>
</reference>
<dbReference type="InterPro" id="IPR001100">
    <property type="entry name" value="Pyr_nuc-diS_OxRdtase"/>
</dbReference>
<dbReference type="AlphaFoldDB" id="A0A2D0N042"/>
<feature type="binding site" evidence="5">
    <location>
        <position position="114"/>
    </location>
    <ligand>
        <name>FAD</name>
        <dbReference type="ChEBI" id="CHEBI:57692"/>
    </ligand>
</feature>
<evidence type="ECO:0000256" key="5">
    <source>
        <dbReference type="PIRSR" id="PIRSR000350-3"/>
    </source>
</evidence>
<evidence type="ECO:0000256" key="3">
    <source>
        <dbReference type="ARBA" id="ARBA00022827"/>
    </source>
</evidence>
<dbReference type="GO" id="GO:0016152">
    <property type="term" value="F:mercury (II) reductase (NADP+) activity"/>
    <property type="evidence" value="ECO:0007669"/>
    <property type="project" value="UniProtKB-EC"/>
</dbReference>
<evidence type="ECO:0000259" key="7">
    <source>
        <dbReference type="Pfam" id="PF02852"/>
    </source>
</evidence>
<dbReference type="InterPro" id="IPR023753">
    <property type="entry name" value="FAD/NAD-binding_dom"/>
</dbReference>
<accession>A0A2D0N042</accession>
<protein>
    <submittedName>
        <fullName evidence="9">Mercuric reductase</fullName>
        <ecNumber evidence="9">1.16.1.1</ecNumber>
    </submittedName>
</protein>
<dbReference type="PRINTS" id="PR00411">
    <property type="entry name" value="PNDRDTASEI"/>
</dbReference>
<dbReference type="GO" id="GO:0003955">
    <property type="term" value="F:NAD(P)H dehydrogenase (quinone) activity"/>
    <property type="evidence" value="ECO:0007669"/>
    <property type="project" value="TreeGrafter"/>
</dbReference>
<dbReference type="RefSeq" id="WP_099154847.1">
    <property type="nucleotide sequence ID" value="NZ_PDUD01000049.1"/>
</dbReference>
<dbReference type="GO" id="GO:0050660">
    <property type="term" value="F:flavin adenine dinucleotide binding"/>
    <property type="evidence" value="ECO:0007669"/>
    <property type="project" value="TreeGrafter"/>
</dbReference>
<feature type="binding site" evidence="5">
    <location>
        <begin position="175"/>
        <end position="182"/>
    </location>
    <ligand>
        <name>NAD(+)</name>
        <dbReference type="ChEBI" id="CHEBI:57540"/>
    </ligand>
</feature>
<dbReference type="PIRSF" id="PIRSF000350">
    <property type="entry name" value="Mercury_reductase_MerA"/>
    <property type="match status" value="1"/>
</dbReference>
<evidence type="ECO:0000256" key="6">
    <source>
        <dbReference type="PIRSR" id="PIRSR000350-4"/>
    </source>
</evidence>
<dbReference type="SUPFAM" id="SSF51905">
    <property type="entry name" value="FAD/NAD(P)-binding domain"/>
    <property type="match status" value="1"/>
</dbReference>
<evidence type="ECO:0000256" key="1">
    <source>
        <dbReference type="ARBA" id="ARBA00007532"/>
    </source>
</evidence>
<evidence type="ECO:0000313" key="9">
    <source>
        <dbReference type="EMBL" id="PHN01800.1"/>
    </source>
</evidence>
<dbReference type="SUPFAM" id="SSF55424">
    <property type="entry name" value="FAD/NAD-linked reductases, dimerisation (C-terminal) domain"/>
    <property type="match status" value="1"/>
</dbReference>